<dbReference type="Gene3D" id="3.40.718.10">
    <property type="entry name" value="Isopropylmalate Dehydrogenase"/>
    <property type="match status" value="1"/>
</dbReference>
<dbReference type="PANTHER" id="PTHR30100:SF1">
    <property type="entry name" value="PHOSPHATE ACYLTRANSFERASE"/>
    <property type="match status" value="1"/>
</dbReference>
<comment type="similarity">
    <text evidence="10">Belongs to the PlsX family.</text>
</comment>
<dbReference type="UniPathway" id="UPA00085"/>
<dbReference type="HAMAP" id="MF_00019">
    <property type="entry name" value="PlsX"/>
    <property type="match status" value="1"/>
</dbReference>
<dbReference type="STRING" id="1297742.A176_004497"/>
<dbReference type="Proteomes" id="UP000009026">
    <property type="component" value="Chromosome"/>
</dbReference>
<comment type="function">
    <text evidence="10">Catalyzes the reversible formation of acyl-phosphate (acyl-PO(4)) from acyl-[acyl-carrier-protein] (acyl-ACP). This enzyme utilizes acyl-ACP as fatty acyl donor, but not acyl-CoA.</text>
</comment>
<evidence type="ECO:0000313" key="12">
    <source>
        <dbReference type="Proteomes" id="UP000009026"/>
    </source>
</evidence>
<evidence type="ECO:0000256" key="3">
    <source>
        <dbReference type="ARBA" id="ARBA00022516"/>
    </source>
</evidence>
<keyword evidence="3 10" id="KW-0444">Lipid biosynthesis</keyword>
<proteinExistence type="inferred from homology"/>
<comment type="catalytic activity">
    <reaction evidence="1 10">
        <text>a fatty acyl-[ACP] + phosphate = an acyl phosphate + holo-[ACP]</text>
        <dbReference type="Rhea" id="RHEA:42292"/>
        <dbReference type="Rhea" id="RHEA-COMP:9685"/>
        <dbReference type="Rhea" id="RHEA-COMP:14125"/>
        <dbReference type="ChEBI" id="CHEBI:43474"/>
        <dbReference type="ChEBI" id="CHEBI:59918"/>
        <dbReference type="ChEBI" id="CHEBI:64479"/>
        <dbReference type="ChEBI" id="CHEBI:138651"/>
        <dbReference type="EC" id="2.3.1.274"/>
    </reaction>
</comment>
<comment type="pathway">
    <text evidence="10">Lipid metabolism; phospholipid metabolism.</text>
</comment>
<dbReference type="eggNOG" id="COG0416">
    <property type="taxonomic scope" value="Bacteria"/>
</dbReference>
<keyword evidence="5 10" id="KW-0443">Lipid metabolism</keyword>
<dbReference type="PIRSF" id="PIRSF002465">
    <property type="entry name" value="Phsphlp_syn_PlsX"/>
    <property type="match status" value="1"/>
</dbReference>
<dbReference type="PANTHER" id="PTHR30100">
    <property type="entry name" value="FATTY ACID/PHOSPHOLIPID SYNTHESIS PROTEIN PLSX"/>
    <property type="match status" value="1"/>
</dbReference>
<dbReference type="SUPFAM" id="SSF53659">
    <property type="entry name" value="Isocitrate/Isopropylmalate dehydrogenase-like"/>
    <property type="match status" value="1"/>
</dbReference>
<evidence type="ECO:0000256" key="4">
    <source>
        <dbReference type="ARBA" id="ARBA00022679"/>
    </source>
</evidence>
<dbReference type="EMBL" id="CP012109">
    <property type="protein sequence ID" value="AKQ67585.1"/>
    <property type="molecule type" value="Genomic_DNA"/>
</dbReference>
<evidence type="ECO:0000256" key="5">
    <source>
        <dbReference type="ARBA" id="ARBA00023098"/>
    </source>
</evidence>
<sequence length="348" mass="36806">MEDMVGTQPQPVTIAFDVMGTDHGPAEVVRGAAMLSLESPHIHTLLVGDRSLIDEALAETKHNGERISVQHAADFIGMDEKPGEALARKPNASVAVAARLVAEGEAQALVSAGNTGAGVLACARHFQLIPGVRRAALATVYPTRSVRGAKGDPFSLILDVGATVEATADDLVTFAVMGSAYARIISQNDRPKVALLSNGIEPQKGPPRVVEAHARLSEMKDIHFIGNVEGIDIPKGTADVIVTDGFVGNVCLKMLEGVHDTVVELAQYAYKESLRWRAGLAMLSSGIQRIKDITDWNQYGGAPILGFDKIFIKAHGRSKSRAIANAGKVAAKVVSNNLGAAIREGLTK</sequence>
<evidence type="ECO:0000256" key="2">
    <source>
        <dbReference type="ARBA" id="ARBA00022490"/>
    </source>
</evidence>
<evidence type="ECO:0000256" key="7">
    <source>
        <dbReference type="ARBA" id="ARBA00023264"/>
    </source>
</evidence>
<dbReference type="KEGG" id="mym:A176_004497"/>
<evidence type="ECO:0000256" key="9">
    <source>
        <dbReference type="ARBA" id="ARBA00046608"/>
    </source>
</evidence>
<accession>A0A0H4X1S4</accession>
<keyword evidence="11" id="KW-0012">Acyltransferase</keyword>
<evidence type="ECO:0000256" key="1">
    <source>
        <dbReference type="ARBA" id="ARBA00001232"/>
    </source>
</evidence>
<dbReference type="GO" id="GO:0008654">
    <property type="term" value="P:phospholipid biosynthetic process"/>
    <property type="evidence" value="ECO:0007669"/>
    <property type="project" value="UniProtKB-KW"/>
</dbReference>
<dbReference type="Pfam" id="PF02504">
    <property type="entry name" value="FA_synthesis"/>
    <property type="match status" value="1"/>
</dbReference>
<dbReference type="GO" id="GO:0005737">
    <property type="term" value="C:cytoplasm"/>
    <property type="evidence" value="ECO:0007669"/>
    <property type="project" value="UniProtKB-SubCell"/>
</dbReference>
<evidence type="ECO:0000313" key="11">
    <source>
        <dbReference type="EMBL" id="AKQ67585.1"/>
    </source>
</evidence>
<protein>
    <recommendedName>
        <fullName evidence="8 10">Phosphate acyltransferase</fullName>
        <ecNumber evidence="8 10">2.3.1.274</ecNumber>
    </recommendedName>
    <alternativeName>
        <fullName evidence="10">Acyl-ACP phosphotransacylase</fullName>
    </alternativeName>
    <alternativeName>
        <fullName evidence="10">Acyl-[acyl-carrier-protein]--phosphate acyltransferase</fullName>
    </alternativeName>
    <alternativeName>
        <fullName evidence="10">Phosphate-acyl-ACP acyltransferase</fullName>
    </alternativeName>
</protein>
<comment type="subcellular location">
    <subcellularLocation>
        <location evidence="10">Cytoplasm</location>
    </subcellularLocation>
    <text evidence="10">Associated with the membrane possibly through PlsY.</text>
</comment>
<organism evidence="11 12">
    <name type="scientific">Pseudomyxococcus hansupus</name>
    <dbReference type="NCBI Taxonomy" id="1297742"/>
    <lineage>
        <taxon>Bacteria</taxon>
        <taxon>Pseudomonadati</taxon>
        <taxon>Myxococcota</taxon>
        <taxon>Myxococcia</taxon>
        <taxon>Myxococcales</taxon>
        <taxon>Cystobacterineae</taxon>
        <taxon>Myxococcaceae</taxon>
        <taxon>Pseudomyxococcus</taxon>
    </lineage>
</organism>
<keyword evidence="2 10" id="KW-0963">Cytoplasm</keyword>
<dbReference type="GO" id="GO:0006633">
    <property type="term" value="P:fatty acid biosynthetic process"/>
    <property type="evidence" value="ECO:0007669"/>
    <property type="project" value="UniProtKB-UniRule"/>
</dbReference>
<keyword evidence="4 10" id="KW-0808">Transferase</keyword>
<keyword evidence="12" id="KW-1185">Reference proteome</keyword>
<dbReference type="NCBIfam" id="TIGR00182">
    <property type="entry name" value="plsX"/>
    <property type="match status" value="1"/>
</dbReference>
<evidence type="ECO:0000256" key="6">
    <source>
        <dbReference type="ARBA" id="ARBA00023209"/>
    </source>
</evidence>
<evidence type="ECO:0000256" key="8">
    <source>
        <dbReference type="ARBA" id="ARBA00024069"/>
    </source>
</evidence>
<name>A0A0H4X1S4_9BACT</name>
<dbReference type="InterPro" id="IPR003664">
    <property type="entry name" value="FA_synthesis"/>
</dbReference>
<keyword evidence="6 10" id="KW-0594">Phospholipid biosynthesis</keyword>
<reference evidence="11 12" key="1">
    <citation type="journal article" date="2016" name="PLoS ONE">
        <title>Complete Genome Sequence and Comparative Genomics of a Novel Myxobacterium Myxococcus hansupus.</title>
        <authorList>
            <person name="Sharma G."/>
            <person name="Narwani T."/>
            <person name="Subramanian S."/>
        </authorList>
    </citation>
    <scope>NUCLEOTIDE SEQUENCE [LARGE SCALE GENOMIC DNA]</scope>
    <source>
        <strain evidence="12">mixupus</strain>
    </source>
</reference>
<keyword evidence="7 10" id="KW-1208">Phospholipid metabolism</keyword>
<comment type="subunit">
    <text evidence="9 10">Homodimer. Probably interacts with PlsY.</text>
</comment>
<dbReference type="PATRIC" id="fig|1297742.4.peg.4539"/>
<dbReference type="GO" id="GO:0043811">
    <property type="term" value="F:phosphate:acyl-[acyl carrier protein] acyltransferase activity"/>
    <property type="evidence" value="ECO:0007669"/>
    <property type="project" value="UniProtKB-UniRule"/>
</dbReference>
<dbReference type="InterPro" id="IPR012281">
    <property type="entry name" value="Phospholipid_synth_PlsX-like"/>
</dbReference>
<gene>
    <name evidence="10" type="primary">plsX</name>
    <name evidence="11" type="ORF">A176_004497</name>
</gene>
<dbReference type="EC" id="2.3.1.274" evidence="8 10"/>
<dbReference type="AlphaFoldDB" id="A0A0H4X1S4"/>
<evidence type="ECO:0000256" key="10">
    <source>
        <dbReference type="HAMAP-Rule" id="MF_00019"/>
    </source>
</evidence>